<dbReference type="GO" id="GO:0008483">
    <property type="term" value="F:transaminase activity"/>
    <property type="evidence" value="ECO:0007669"/>
    <property type="project" value="UniProtKB-KW"/>
</dbReference>
<dbReference type="Gene3D" id="3.40.640.10">
    <property type="entry name" value="Type I PLP-dependent aspartate aminotransferase-like (Major domain)"/>
    <property type="match status" value="1"/>
</dbReference>
<organism evidence="2 3">
    <name type="scientific">Bacteroides cellulosilyticus</name>
    <dbReference type="NCBI Taxonomy" id="246787"/>
    <lineage>
        <taxon>Bacteria</taxon>
        <taxon>Pseudomonadati</taxon>
        <taxon>Bacteroidota</taxon>
        <taxon>Bacteroidia</taxon>
        <taxon>Bacteroidales</taxon>
        <taxon>Bacteroidaceae</taxon>
        <taxon>Bacteroides</taxon>
    </lineage>
</organism>
<name>A0A412IG19_9BACE</name>
<dbReference type="InterPro" id="IPR000653">
    <property type="entry name" value="DegT/StrS_aminotransferase"/>
</dbReference>
<dbReference type="GO" id="GO:0030170">
    <property type="term" value="F:pyridoxal phosphate binding"/>
    <property type="evidence" value="ECO:0007669"/>
    <property type="project" value="TreeGrafter"/>
</dbReference>
<evidence type="ECO:0000313" key="2">
    <source>
        <dbReference type="EMBL" id="RGS35969.1"/>
    </source>
</evidence>
<feature type="non-terminal residue" evidence="2">
    <location>
        <position position="195"/>
    </location>
</feature>
<dbReference type="PANTHER" id="PTHR30244:SF34">
    <property type="entry name" value="DTDP-4-AMINO-4,6-DIDEOXYGALACTOSE TRANSAMINASE"/>
    <property type="match status" value="1"/>
</dbReference>
<evidence type="ECO:0000256" key="1">
    <source>
        <dbReference type="ARBA" id="ARBA00037999"/>
    </source>
</evidence>
<reference evidence="2 3" key="1">
    <citation type="submission" date="2018-08" db="EMBL/GenBank/DDBJ databases">
        <title>A genome reference for cultivated species of the human gut microbiota.</title>
        <authorList>
            <person name="Zou Y."/>
            <person name="Xue W."/>
            <person name="Luo G."/>
        </authorList>
    </citation>
    <scope>NUCLEOTIDE SEQUENCE [LARGE SCALE GENOMIC DNA]</scope>
    <source>
        <strain evidence="2 3">AF22-3AC</strain>
    </source>
</reference>
<comment type="caution">
    <text evidence="2">The sequence shown here is derived from an EMBL/GenBank/DDBJ whole genome shotgun (WGS) entry which is preliminary data.</text>
</comment>
<protein>
    <submittedName>
        <fullName evidence="2">Aminotransferase class I/II-fold pyridoxal phosphate-dependent enzyme</fullName>
    </submittedName>
</protein>
<sequence>MKIPFSPPYIDEAVINEVVDSLRSGWITSGPKVKALEEEIKVFSNAKEVLCVNSWTSGAIMMLRWLGVTAEDEVIVPAYTYSATALAVLHAGAKPVMVDSGEDFNISVDAIRKAITPRTKAIIPVDIAGFPCDYDRIMRLVNEPEIRNLFQATSFVQEKLGRILVMNDAAHSLGAYYSKNQRTGCETDIAIFSLH</sequence>
<comment type="similarity">
    <text evidence="1">Belongs to the DegT/DnrJ/EryC1 family.</text>
</comment>
<dbReference type="PANTHER" id="PTHR30244">
    <property type="entry name" value="TRANSAMINASE"/>
    <property type="match status" value="1"/>
</dbReference>
<dbReference type="SUPFAM" id="SSF53383">
    <property type="entry name" value="PLP-dependent transferases"/>
    <property type="match status" value="1"/>
</dbReference>
<keyword evidence="2" id="KW-0808">Transferase</keyword>
<dbReference type="InterPro" id="IPR015421">
    <property type="entry name" value="PyrdxlP-dep_Trfase_major"/>
</dbReference>
<accession>A0A412IG19</accession>
<proteinExistence type="inferred from homology"/>
<dbReference type="GO" id="GO:0000271">
    <property type="term" value="P:polysaccharide biosynthetic process"/>
    <property type="evidence" value="ECO:0007669"/>
    <property type="project" value="TreeGrafter"/>
</dbReference>
<dbReference type="Proteomes" id="UP000283341">
    <property type="component" value="Unassembled WGS sequence"/>
</dbReference>
<dbReference type="AlphaFoldDB" id="A0A412IG19"/>
<dbReference type="EMBL" id="QRVJ01000012">
    <property type="protein sequence ID" value="RGS35969.1"/>
    <property type="molecule type" value="Genomic_DNA"/>
</dbReference>
<dbReference type="Pfam" id="PF01041">
    <property type="entry name" value="DegT_DnrJ_EryC1"/>
    <property type="match status" value="1"/>
</dbReference>
<dbReference type="RefSeq" id="WP_118402923.1">
    <property type="nucleotide sequence ID" value="NZ_QRVJ01000012.1"/>
</dbReference>
<keyword evidence="2" id="KW-0032">Aminotransferase</keyword>
<evidence type="ECO:0000313" key="3">
    <source>
        <dbReference type="Proteomes" id="UP000283341"/>
    </source>
</evidence>
<dbReference type="InterPro" id="IPR015424">
    <property type="entry name" value="PyrdxlP-dep_Trfase"/>
</dbReference>
<gene>
    <name evidence="2" type="ORF">DWX97_15070</name>
</gene>